<sequence>MRLNPGMQGEETVAQWLQQQGAKILHRRWHCRWGELDLIVQWQEELVFVEVKTRSAGNWDQNGLGAISSRKQEKLRCAAELFLAESPEFGEWGCRFDVALVYYQRVGTCSDVRAISPPLTYNHQQFMIIDYLQGAF</sequence>
<dbReference type="GO" id="GO:0003676">
    <property type="term" value="F:nucleic acid binding"/>
    <property type="evidence" value="ECO:0007669"/>
    <property type="project" value="InterPro"/>
</dbReference>
<accession>A0A1L9QYG8</accession>
<comment type="caution">
    <text evidence="3">The sequence shown here is derived from an EMBL/GenBank/DDBJ whole genome shotgun (WGS) entry which is preliminary data.</text>
</comment>
<protein>
    <recommendedName>
        <fullName evidence="2">UPF0102 protein BI308_00325</fullName>
    </recommendedName>
</protein>
<dbReference type="Gene3D" id="3.40.1350.10">
    <property type="match status" value="1"/>
</dbReference>
<proteinExistence type="inferred from homology"/>
<evidence type="ECO:0000313" key="3">
    <source>
        <dbReference type="EMBL" id="OJJ27637.1"/>
    </source>
</evidence>
<dbReference type="EMBL" id="MLAW01000001">
    <property type="protein sequence ID" value="OJJ27637.1"/>
    <property type="molecule type" value="Genomic_DNA"/>
</dbReference>
<keyword evidence="4" id="KW-1185">Reference proteome</keyword>
<evidence type="ECO:0000256" key="2">
    <source>
        <dbReference type="HAMAP-Rule" id="MF_00048"/>
    </source>
</evidence>
<dbReference type="PANTHER" id="PTHR34039:SF1">
    <property type="entry name" value="UPF0102 PROTEIN YRAN"/>
    <property type="match status" value="1"/>
</dbReference>
<organism evidence="3 4">
    <name type="scientific">Roseofilum reptotaenium AO1-A</name>
    <dbReference type="NCBI Taxonomy" id="1925591"/>
    <lineage>
        <taxon>Bacteria</taxon>
        <taxon>Bacillati</taxon>
        <taxon>Cyanobacteriota</taxon>
        <taxon>Cyanophyceae</taxon>
        <taxon>Desertifilales</taxon>
        <taxon>Desertifilaceae</taxon>
        <taxon>Roseofilum</taxon>
    </lineage>
</organism>
<dbReference type="AlphaFoldDB" id="A0A1L9QYG8"/>
<dbReference type="PANTHER" id="PTHR34039">
    <property type="entry name" value="UPF0102 PROTEIN YRAN"/>
    <property type="match status" value="1"/>
</dbReference>
<dbReference type="STRING" id="1925591.BI308_00325"/>
<reference evidence="3" key="1">
    <citation type="submission" date="2016-10" db="EMBL/GenBank/DDBJ databases">
        <title>CRISPR-Cas defence system in Roseofilum reptotaenium: evidence of a bacteriophage-cyanobacterium arms race in the coral black band disease.</title>
        <authorList>
            <person name="Buerger P."/>
            <person name="Wood-Charlson E.M."/>
            <person name="Weynberg K.D."/>
            <person name="Willis B."/>
            <person name="Van Oppen M.J."/>
        </authorList>
    </citation>
    <scope>NUCLEOTIDE SEQUENCE [LARGE SCALE GENOMIC DNA]</scope>
    <source>
        <strain evidence="3">AO1-A</strain>
    </source>
</reference>
<name>A0A1L9QYG8_9CYAN</name>
<dbReference type="NCBIfam" id="NF009150">
    <property type="entry name" value="PRK12497.1-3"/>
    <property type="match status" value="1"/>
</dbReference>
<evidence type="ECO:0000313" key="4">
    <source>
        <dbReference type="Proteomes" id="UP000183940"/>
    </source>
</evidence>
<dbReference type="NCBIfam" id="TIGR00252">
    <property type="entry name" value="YraN family protein"/>
    <property type="match status" value="1"/>
</dbReference>
<comment type="similarity">
    <text evidence="1 2">Belongs to the UPF0102 family.</text>
</comment>
<dbReference type="HAMAP" id="MF_00048">
    <property type="entry name" value="UPF0102"/>
    <property type="match status" value="1"/>
</dbReference>
<dbReference type="Proteomes" id="UP000183940">
    <property type="component" value="Unassembled WGS sequence"/>
</dbReference>
<dbReference type="Pfam" id="PF02021">
    <property type="entry name" value="UPF0102"/>
    <property type="match status" value="1"/>
</dbReference>
<dbReference type="InterPro" id="IPR011335">
    <property type="entry name" value="Restrct_endonuc-II-like"/>
</dbReference>
<evidence type="ECO:0000256" key="1">
    <source>
        <dbReference type="ARBA" id="ARBA00006738"/>
    </source>
</evidence>
<gene>
    <name evidence="3" type="ORF">BI308_00325</name>
</gene>
<dbReference type="InterPro" id="IPR011856">
    <property type="entry name" value="tRNA_endonuc-like_dom_sf"/>
</dbReference>
<dbReference type="InterPro" id="IPR003509">
    <property type="entry name" value="UPF0102_YraN-like"/>
</dbReference>
<dbReference type="SUPFAM" id="SSF52980">
    <property type="entry name" value="Restriction endonuclease-like"/>
    <property type="match status" value="1"/>
</dbReference>